<evidence type="ECO:0000256" key="2">
    <source>
        <dbReference type="ARBA" id="ARBA00022692"/>
    </source>
</evidence>
<comment type="subcellular location">
    <subcellularLocation>
        <location evidence="1">Membrane</location>
        <topology evidence="1">Multi-pass membrane protein</topology>
    </subcellularLocation>
</comment>
<feature type="transmembrane region" description="Helical" evidence="5">
    <location>
        <begin position="87"/>
        <end position="107"/>
    </location>
</feature>
<keyword evidence="4 5" id="KW-0472">Membrane</keyword>
<evidence type="ECO:0008006" key="8">
    <source>
        <dbReference type="Google" id="ProtNLM"/>
    </source>
</evidence>
<evidence type="ECO:0000256" key="5">
    <source>
        <dbReference type="SAM" id="Phobius"/>
    </source>
</evidence>
<dbReference type="InterPro" id="IPR019184">
    <property type="entry name" value="Uncharacterised_TM-17"/>
</dbReference>
<feature type="transmembrane region" description="Helical" evidence="5">
    <location>
        <begin position="23"/>
        <end position="50"/>
    </location>
</feature>
<keyword evidence="2 5" id="KW-0812">Transmembrane</keyword>
<comment type="caution">
    <text evidence="6">The sequence shown here is derived from an EMBL/GenBank/DDBJ whole genome shotgun (WGS) entry which is preliminary data.</text>
</comment>
<evidence type="ECO:0000256" key="3">
    <source>
        <dbReference type="ARBA" id="ARBA00022989"/>
    </source>
</evidence>
<feature type="transmembrane region" description="Helical" evidence="5">
    <location>
        <begin position="119"/>
        <end position="141"/>
    </location>
</feature>
<dbReference type="Proteomes" id="UP001281761">
    <property type="component" value="Unassembled WGS sequence"/>
</dbReference>
<protein>
    <recommendedName>
        <fullName evidence="8">Transmembrane protein</fullName>
    </recommendedName>
</protein>
<evidence type="ECO:0000256" key="1">
    <source>
        <dbReference type="ARBA" id="ARBA00004141"/>
    </source>
</evidence>
<dbReference type="PANTHER" id="PTHR13531">
    <property type="entry name" value="GEO07735P1-RELATED-RELATED"/>
    <property type="match status" value="1"/>
</dbReference>
<dbReference type="Pfam" id="PF09799">
    <property type="entry name" value="Transmemb_17"/>
    <property type="match status" value="1"/>
</dbReference>
<evidence type="ECO:0000256" key="4">
    <source>
        <dbReference type="ARBA" id="ARBA00023136"/>
    </source>
</evidence>
<accession>A0ABQ9XC72</accession>
<reference evidence="6 7" key="1">
    <citation type="journal article" date="2022" name="bioRxiv">
        <title>Genomics of Preaxostyla Flagellates Illuminates Evolutionary Transitions and the Path Towards Mitochondrial Loss.</title>
        <authorList>
            <person name="Novak L.V.F."/>
            <person name="Treitli S.C."/>
            <person name="Pyrih J."/>
            <person name="Halakuc P."/>
            <person name="Pipaliya S.V."/>
            <person name="Vacek V."/>
            <person name="Brzon O."/>
            <person name="Soukal P."/>
            <person name="Eme L."/>
            <person name="Dacks J.B."/>
            <person name="Karnkowska A."/>
            <person name="Elias M."/>
            <person name="Hampl V."/>
        </authorList>
    </citation>
    <scope>NUCLEOTIDE SEQUENCE [LARGE SCALE GENOMIC DNA]</scope>
    <source>
        <strain evidence="6">NAU3</strain>
        <tissue evidence="6">Gut</tissue>
    </source>
</reference>
<feature type="transmembrane region" description="Helical" evidence="5">
    <location>
        <begin position="56"/>
        <end position="75"/>
    </location>
</feature>
<name>A0ABQ9XC72_9EUKA</name>
<dbReference type="EMBL" id="JARBJD010000176">
    <property type="protein sequence ID" value="KAK2948459.1"/>
    <property type="molecule type" value="Genomic_DNA"/>
</dbReference>
<gene>
    <name evidence="6" type="ORF">BLNAU_16624</name>
</gene>
<keyword evidence="3 5" id="KW-1133">Transmembrane helix</keyword>
<organism evidence="6 7">
    <name type="scientific">Blattamonas nauphoetae</name>
    <dbReference type="NCBI Taxonomy" id="2049346"/>
    <lineage>
        <taxon>Eukaryota</taxon>
        <taxon>Metamonada</taxon>
        <taxon>Preaxostyla</taxon>
        <taxon>Oxymonadida</taxon>
        <taxon>Blattamonas</taxon>
    </lineage>
</organism>
<evidence type="ECO:0000313" key="6">
    <source>
        <dbReference type="EMBL" id="KAK2948459.1"/>
    </source>
</evidence>
<keyword evidence="7" id="KW-1185">Reference proteome</keyword>
<sequence length="146" mass="17392">MSNQQETQFQTSKIKSILPLQVVLHYDFICGFIYMLVQVVTMIVKLLIFYGDPLQLWLEFFGICIFYPIVHLVRIRTGQKGNRYEKVFSMFLFLLFSLIMAAWHVYLSFFQFIALRFETVINCIMIIFILVEFVIGFYAFLKFCCQ</sequence>
<evidence type="ECO:0000313" key="7">
    <source>
        <dbReference type="Proteomes" id="UP001281761"/>
    </source>
</evidence>
<proteinExistence type="predicted"/>